<evidence type="ECO:0000256" key="1">
    <source>
        <dbReference type="SAM" id="MobiDB-lite"/>
    </source>
</evidence>
<sequence>MNIGRAADSFQAVERAGIAEALPLLVTTPLSSSALDPDQSASTLCTDGVHHSTSKDGGNRVEHSPASPPPHAPSPRRTTPSSEVREGRRNVVHTASSTGARPERGLHNDAIPLSRLAPASSATNEFDVNGEANPHIKHDTDATQPGSSGSDLTMRPLSSRRRLLGRVCATSVSPLMSFSSALNWETIGQWSASDDDEMEGDADSVDEQQRAPDRGRVKERLQRATPIIGDERTSLLRGFAASSPDGDAAALSPSSSLPRQVRRPWHRRLYRYLRRHAGWYLFMAVFFSLQLVAALVIAGDVIILRASYSDVLLHLRPWGVASCVCGVGMVVAPIALVLCLRQKAVLYAMGGVVLLILLLVLLLGITLTSIWLVWILWDADSSQSLSYVYAVWEAAVKDTRRRAAAGEATDRSTICLFQAAHHCSGFLYGCCNDSECFNISVPSASSSNSLIGADGGDGDRTSFRPAWAELVCPVCRGDGGGDSTDSNTGSGGGSSVDGYTGAPAMCTMSLLPSMLGTVAPYACLNVAALCVSVGAVACTRFLHFRMRNLRDMSSGTRPTPPG</sequence>
<comment type="caution">
    <text evidence="3">The sequence shown here is derived from an EMBL/GenBank/DDBJ whole genome shotgun (WGS) entry which is preliminary data.</text>
</comment>
<dbReference type="AlphaFoldDB" id="A0A0N1HTU1"/>
<evidence type="ECO:0000313" key="4">
    <source>
        <dbReference type="Proteomes" id="UP000038009"/>
    </source>
</evidence>
<protein>
    <submittedName>
        <fullName evidence="3">Uncharacterized protein</fullName>
    </submittedName>
</protein>
<feature type="transmembrane region" description="Helical" evidence="2">
    <location>
        <begin position="518"/>
        <end position="542"/>
    </location>
</feature>
<feature type="transmembrane region" description="Helical" evidence="2">
    <location>
        <begin position="352"/>
        <end position="377"/>
    </location>
</feature>
<dbReference type="Proteomes" id="UP000038009">
    <property type="component" value="Unassembled WGS sequence"/>
</dbReference>
<feature type="region of interest" description="Disordered" evidence="1">
    <location>
        <begin position="32"/>
        <end position="109"/>
    </location>
</feature>
<feature type="region of interest" description="Disordered" evidence="1">
    <location>
        <begin position="193"/>
        <end position="218"/>
    </location>
</feature>
<proteinExistence type="predicted"/>
<keyword evidence="2" id="KW-1133">Transmembrane helix</keyword>
<feature type="compositionally biased region" description="Acidic residues" evidence="1">
    <location>
        <begin position="193"/>
        <end position="206"/>
    </location>
</feature>
<evidence type="ECO:0000313" key="3">
    <source>
        <dbReference type="EMBL" id="KPI84552.1"/>
    </source>
</evidence>
<accession>A0A0N1HTU1</accession>
<keyword evidence="4" id="KW-1185">Reference proteome</keyword>
<feature type="transmembrane region" description="Helical" evidence="2">
    <location>
        <begin position="277"/>
        <end position="298"/>
    </location>
</feature>
<feature type="compositionally biased region" description="Basic and acidic residues" evidence="1">
    <location>
        <begin position="207"/>
        <end position="218"/>
    </location>
</feature>
<organism evidence="3 4">
    <name type="scientific">Leptomonas seymouri</name>
    <dbReference type="NCBI Taxonomy" id="5684"/>
    <lineage>
        <taxon>Eukaryota</taxon>
        <taxon>Discoba</taxon>
        <taxon>Euglenozoa</taxon>
        <taxon>Kinetoplastea</taxon>
        <taxon>Metakinetoplastina</taxon>
        <taxon>Trypanosomatida</taxon>
        <taxon>Trypanosomatidae</taxon>
        <taxon>Leishmaniinae</taxon>
        <taxon>Leptomonas</taxon>
    </lineage>
</organism>
<dbReference type="EMBL" id="LJSK01000249">
    <property type="protein sequence ID" value="KPI84552.1"/>
    <property type="molecule type" value="Genomic_DNA"/>
</dbReference>
<feature type="compositionally biased region" description="Polar residues" evidence="1">
    <location>
        <begin position="142"/>
        <end position="151"/>
    </location>
</feature>
<name>A0A0N1HTU1_LEPSE</name>
<dbReference type="VEuPathDB" id="TriTrypDB:Lsey_0249_0050"/>
<feature type="compositionally biased region" description="Basic and acidic residues" evidence="1">
    <location>
        <begin position="48"/>
        <end position="63"/>
    </location>
</feature>
<feature type="region of interest" description="Disordered" evidence="1">
    <location>
        <begin position="125"/>
        <end position="155"/>
    </location>
</feature>
<feature type="transmembrane region" description="Helical" evidence="2">
    <location>
        <begin position="318"/>
        <end position="340"/>
    </location>
</feature>
<reference evidence="3 4" key="1">
    <citation type="journal article" date="2015" name="PLoS Pathog.">
        <title>Leptomonas seymouri: Adaptations to the Dixenous Life Cycle Analyzed by Genome Sequencing, Transcriptome Profiling and Co-infection with Leishmania donovani.</title>
        <authorList>
            <person name="Kraeva N."/>
            <person name="Butenko A."/>
            <person name="Hlavacova J."/>
            <person name="Kostygov A."/>
            <person name="Myskova J."/>
            <person name="Grybchuk D."/>
            <person name="Lestinova T."/>
            <person name="Votypka J."/>
            <person name="Volf P."/>
            <person name="Opperdoes F."/>
            <person name="Flegontov P."/>
            <person name="Lukes J."/>
            <person name="Yurchenko V."/>
        </authorList>
    </citation>
    <scope>NUCLEOTIDE SEQUENCE [LARGE SCALE GENOMIC DNA]</scope>
    <source>
        <strain evidence="3 4">ATCC 30220</strain>
    </source>
</reference>
<gene>
    <name evidence="3" type="ORF">ABL78_6393</name>
</gene>
<keyword evidence="2" id="KW-0812">Transmembrane</keyword>
<evidence type="ECO:0000256" key="2">
    <source>
        <dbReference type="SAM" id="Phobius"/>
    </source>
</evidence>
<keyword evidence="2" id="KW-0472">Membrane</keyword>